<accession>A0A7C5XGR6</accession>
<dbReference type="Gene3D" id="3.20.20.80">
    <property type="entry name" value="Glycosidases"/>
    <property type="match status" value="1"/>
</dbReference>
<evidence type="ECO:0000313" key="2">
    <source>
        <dbReference type="EMBL" id="HHP81939.1"/>
    </source>
</evidence>
<dbReference type="Pfam" id="PF13204">
    <property type="entry name" value="Apiosidase"/>
    <property type="match status" value="1"/>
</dbReference>
<dbReference type="InterPro" id="IPR025277">
    <property type="entry name" value="Apiosidase-like_cat_dom"/>
</dbReference>
<name>A0A7C5XGR6_9CREN</name>
<dbReference type="PANTHER" id="PTHR37836:SF3">
    <property type="entry name" value="ENDOGLUCANASE"/>
    <property type="match status" value="1"/>
</dbReference>
<comment type="caution">
    <text evidence="2">The sequence shown here is derived from an EMBL/GenBank/DDBJ whole genome shotgun (WGS) entry which is preliminary data.</text>
</comment>
<protein>
    <submittedName>
        <fullName evidence="2">DUF4038 domain-containing protein</fullName>
    </submittedName>
</protein>
<dbReference type="AlphaFoldDB" id="A0A7C5XGR6"/>
<reference evidence="2" key="1">
    <citation type="journal article" date="2020" name="mSystems">
        <title>Genome- and Community-Level Interaction Insights into Carbon Utilization and Element Cycling Functions of Hydrothermarchaeota in Hydrothermal Sediment.</title>
        <authorList>
            <person name="Zhou Z."/>
            <person name="Liu Y."/>
            <person name="Xu W."/>
            <person name="Pan J."/>
            <person name="Luo Z.H."/>
            <person name="Li M."/>
        </authorList>
    </citation>
    <scope>NUCLEOTIDE SEQUENCE [LARGE SCALE GENOMIC DNA]</scope>
    <source>
        <strain evidence="2">SpSt-1121</strain>
    </source>
</reference>
<proteinExistence type="predicted"/>
<dbReference type="EMBL" id="DRZI01000198">
    <property type="protein sequence ID" value="HHP81939.1"/>
    <property type="molecule type" value="Genomic_DNA"/>
</dbReference>
<sequence>MGGIYISDSRDYFLRDGEKFFYLADTAWSAFTNASIDDWRYYLEFRRAQEFNAIQINILPQWDRSESDLYIEPFEVTSSGGWDFTKVNEVYFDRVEKMVEIAVENGFVPALVVLWCNYVKGTWGSKLTPSKIIPFEYLQSYVEYVVDRFAKYNPIFVISGDPNFETDEAVKYYLTALEVAKKRAPQCLTTMHLARGVVIPEPFIYSPYLDFYMYQSSHRRDEQFLAYELAQKFYRLQVKRPIVNGEPCYEGMGYAGGRLGRFTRLDVRKAVWQSLLSGAKAGTAYGALGIWNWHVLGKRFPKEDSWGLSYDWRTALTFPGAYDVAFAKWLFENYDLFDIEPANNKLIKEEGRDPRELEEIRISIGKGKVVFYTPYYNYTIKLDIDGSSYRWKGIELESRRVFKPRIETEKGYTSINLPEFINSDSIVIGIEK</sequence>
<evidence type="ECO:0000259" key="1">
    <source>
        <dbReference type="Pfam" id="PF13204"/>
    </source>
</evidence>
<dbReference type="InterPro" id="IPR017853">
    <property type="entry name" value="GH"/>
</dbReference>
<dbReference type="SUPFAM" id="SSF51445">
    <property type="entry name" value="(Trans)glycosidases"/>
    <property type="match status" value="1"/>
</dbReference>
<gene>
    <name evidence="2" type="ORF">ENM84_04660</name>
</gene>
<organism evidence="2">
    <name type="scientific">Ignisphaera aggregans</name>
    <dbReference type="NCBI Taxonomy" id="334771"/>
    <lineage>
        <taxon>Archaea</taxon>
        <taxon>Thermoproteota</taxon>
        <taxon>Thermoprotei</taxon>
        <taxon>Desulfurococcales</taxon>
        <taxon>Desulfurococcaceae</taxon>
        <taxon>Ignisphaera</taxon>
    </lineage>
</organism>
<feature type="domain" description="Apiosidase-like catalytic" evidence="1">
    <location>
        <begin position="10"/>
        <end position="337"/>
    </location>
</feature>
<dbReference type="PANTHER" id="PTHR37836">
    <property type="entry name" value="LMO1036 PROTEIN"/>
    <property type="match status" value="1"/>
</dbReference>